<evidence type="ECO:0000313" key="10">
    <source>
        <dbReference type="EMBL" id="KFJ04786.1"/>
    </source>
</evidence>
<gene>
    <name evidence="10" type="ORF">BISU_0798</name>
</gene>
<keyword evidence="11" id="KW-1185">Reference proteome</keyword>
<feature type="transmembrane region" description="Helical" evidence="8">
    <location>
        <begin position="12"/>
        <end position="39"/>
    </location>
</feature>
<organism evidence="10 11">
    <name type="scientific">Bifidobacterium subtile</name>
    <dbReference type="NCBI Taxonomy" id="77635"/>
    <lineage>
        <taxon>Bacteria</taxon>
        <taxon>Bacillati</taxon>
        <taxon>Actinomycetota</taxon>
        <taxon>Actinomycetes</taxon>
        <taxon>Bifidobacteriales</taxon>
        <taxon>Bifidobacteriaceae</taxon>
        <taxon>Bifidobacterium</taxon>
    </lineage>
</organism>
<evidence type="ECO:0000256" key="5">
    <source>
        <dbReference type="ARBA" id="ARBA00022970"/>
    </source>
</evidence>
<evidence type="ECO:0000259" key="9">
    <source>
        <dbReference type="PROSITE" id="PS50928"/>
    </source>
</evidence>
<dbReference type="EMBL" id="JGZR01000003">
    <property type="protein sequence ID" value="KFJ04786.1"/>
    <property type="molecule type" value="Genomic_DNA"/>
</dbReference>
<dbReference type="InterPro" id="IPR035906">
    <property type="entry name" value="MetI-like_sf"/>
</dbReference>
<keyword evidence="6 8" id="KW-1133">Transmembrane helix</keyword>
<dbReference type="eggNOG" id="COG0765">
    <property type="taxonomic scope" value="Bacteria"/>
</dbReference>
<accession>A0A087EAI5</accession>
<evidence type="ECO:0000256" key="6">
    <source>
        <dbReference type="ARBA" id="ARBA00022989"/>
    </source>
</evidence>
<dbReference type="OrthoDB" id="92598at2"/>
<dbReference type="PANTHER" id="PTHR30614:SF0">
    <property type="entry name" value="L-CYSTINE TRANSPORT SYSTEM PERMEASE PROTEIN TCYL"/>
    <property type="match status" value="1"/>
</dbReference>
<evidence type="ECO:0000256" key="8">
    <source>
        <dbReference type="RuleBase" id="RU363032"/>
    </source>
</evidence>
<keyword evidence="4 8" id="KW-0812">Transmembrane</keyword>
<dbReference type="GO" id="GO:0006865">
    <property type="term" value="P:amino acid transport"/>
    <property type="evidence" value="ECO:0007669"/>
    <property type="project" value="UniProtKB-KW"/>
</dbReference>
<comment type="similarity">
    <text evidence="8">Belongs to the binding-protein-dependent transport system permease family.</text>
</comment>
<evidence type="ECO:0000256" key="1">
    <source>
        <dbReference type="ARBA" id="ARBA00004651"/>
    </source>
</evidence>
<dbReference type="PROSITE" id="PS50928">
    <property type="entry name" value="ABC_TM1"/>
    <property type="match status" value="1"/>
</dbReference>
<dbReference type="Proteomes" id="UP000029055">
    <property type="component" value="Unassembled WGS sequence"/>
</dbReference>
<comment type="subcellular location">
    <subcellularLocation>
        <location evidence="1 8">Cell membrane</location>
        <topology evidence="1 8">Multi-pass membrane protein</topology>
    </subcellularLocation>
</comment>
<dbReference type="InterPro" id="IPR000515">
    <property type="entry name" value="MetI-like"/>
</dbReference>
<evidence type="ECO:0000313" key="11">
    <source>
        <dbReference type="Proteomes" id="UP000029055"/>
    </source>
</evidence>
<sequence length="215" mass="23175">MLDTIVIPVLMGLPLTLLLSASAFLLGFIFGIPLALASVSNMPLLRGLARFLVWVERGVPPLVWLMMLYFGVRIGTLKLTSLQAGILGLTIVSMGYLSEIFRSGFQAIPHGQFEAASALGLGYTTRYRRVIFPQVISTMTPSLTTYFIGLLKDSTLASAIGVAEMAFQASLVSRQSSQAGVTPFFVAAVFYILVSVPIAVLTRSMEHRTPGGVNE</sequence>
<dbReference type="InterPro" id="IPR010065">
    <property type="entry name" value="AA_ABC_transptr_permease_3TM"/>
</dbReference>
<dbReference type="SUPFAM" id="SSF161098">
    <property type="entry name" value="MetI-like"/>
    <property type="match status" value="1"/>
</dbReference>
<dbReference type="Gene3D" id="1.10.3720.10">
    <property type="entry name" value="MetI-like"/>
    <property type="match status" value="1"/>
</dbReference>
<name>A0A087EAI5_9BIFI</name>
<evidence type="ECO:0000256" key="2">
    <source>
        <dbReference type="ARBA" id="ARBA00022448"/>
    </source>
</evidence>
<dbReference type="AlphaFoldDB" id="A0A087EAI5"/>
<dbReference type="GO" id="GO:0022857">
    <property type="term" value="F:transmembrane transporter activity"/>
    <property type="evidence" value="ECO:0007669"/>
    <property type="project" value="InterPro"/>
</dbReference>
<feature type="domain" description="ABC transmembrane type-1" evidence="9">
    <location>
        <begin position="13"/>
        <end position="202"/>
    </location>
</feature>
<keyword evidence="2 8" id="KW-0813">Transport</keyword>
<dbReference type="Pfam" id="PF00528">
    <property type="entry name" value="BPD_transp_1"/>
    <property type="match status" value="1"/>
</dbReference>
<dbReference type="STRING" id="77635.BISU_0798"/>
<keyword evidence="5" id="KW-0029">Amino-acid transport</keyword>
<protein>
    <submittedName>
        <fullName evidence="10">Amino acid ABC transporter permease YckA1</fullName>
    </submittedName>
</protein>
<evidence type="ECO:0000256" key="4">
    <source>
        <dbReference type="ARBA" id="ARBA00022692"/>
    </source>
</evidence>
<comment type="caution">
    <text evidence="10">The sequence shown here is derived from an EMBL/GenBank/DDBJ whole genome shotgun (WGS) entry which is preliminary data.</text>
</comment>
<dbReference type="NCBIfam" id="TIGR01726">
    <property type="entry name" value="HEQRo_perm_3TM"/>
    <property type="match status" value="1"/>
</dbReference>
<proteinExistence type="inferred from homology"/>
<dbReference type="CDD" id="cd06261">
    <property type="entry name" value="TM_PBP2"/>
    <property type="match status" value="1"/>
</dbReference>
<reference evidence="10 11" key="1">
    <citation type="submission" date="2014-03" db="EMBL/GenBank/DDBJ databases">
        <title>Genomics of Bifidobacteria.</title>
        <authorList>
            <person name="Ventura M."/>
            <person name="Milani C."/>
            <person name="Lugli G.A."/>
        </authorList>
    </citation>
    <scope>NUCLEOTIDE SEQUENCE [LARGE SCALE GENOMIC DNA]</scope>
    <source>
        <strain evidence="10 11">LMG 11597</strain>
    </source>
</reference>
<dbReference type="RefSeq" id="WP_024462608.1">
    <property type="nucleotide sequence ID" value="NZ_CP062939.1"/>
</dbReference>
<keyword evidence="3" id="KW-1003">Cell membrane</keyword>
<keyword evidence="7 8" id="KW-0472">Membrane</keyword>
<feature type="transmembrane region" description="Helical" evidence="8">
    <location>
        <begin position="181"/>
        <end position="201"/>
    </location>
</feature>
<feature type="transmembrane region" description="Helical" evidence="8">
    <location>
        <begin position="79"/>
        <end position="97"/>
    </location>
</feature>
<evidence type="ECO:0000256" key="7">
    <source>
        <dbReference type="ARBA" id="ARBA00023136"/>
    </source>
</evidence>
<evidence type="ECO:0000256" key="3">
    <source>
        <dbReference type="ARBA" id="ARBA00022475"/>
    </source>
</evidence>
<dbReference type="InterPro" id="IPR043429">
    <property type="entry name" value="ArtM/GltK/GlnP/TcyL/YhdX-like"/>
</dbReference>
<dbReference type="PANTHER" id="PTHR30614">
    <property type="entry name" value="MEMBRANE COMPONENT OF AMINO ACID ABC TRANSPORTER"/>
    <property type="match status" value="1"/>
</dbReference>
<dbReference type="GO" id="GO:0043190">
    <property type="term" value="C:ATP-binding cassette (ABC) transporter complex"/>
    <property type="evidence" value="ECO:0007669"/>
    <property type="project" value="InterPro"/>
</dbReference>
<feature type="transmembrane region" description="Helical" evidence="8">
    <location>
        <begin position="51"/>
        <end position="72"/>
    </location>
</feature>